<feature type="domain" description="Nrap protein" evidence="8">
    <location>
        <begin position="369"/>
        <end position="511"/>
    </location>
</feature>
<evidence type="ECO:0000313" key="10">
    <source>
        <dbReference type="Proteomes" id="UP000054248"/>
    </source>
</evidence>
<reference evidence="10" key="2">
    <citation type="submission" date="2015-01" db="EMBL/GenBank/DDBJ databases">
        <title>Evolutionary Origins and Diversification of the Mycorrhizal Mutualists.</title>
        <authorList>
            <consortium name="DOE Joint Genome Institute"/>
            <consortium name="Mycorrhizal Genomics Consortium"/>
            <person name="Kohler A."/>
            <person name="Kuo A."/>
            <person name="Nagy L.G."/>
            <person name="Floudas D."/>
            <person name="Copeland A."/>
            <person name="Barry K.W."/>
            <person name="Cichocki N."/>
            <person name="Veneault-Fourrey C."/>
            <person name="LaButti K."/>
            <person name="Lindquist E.A."/>
            <person name="Lipzen A."/>
            <person name="Lundell T."/>
            <person name="Morin E."/>
            <person name="Murat C."/>
            <person name="Riley R."/>
            <person name="Ohm R."/>
            <person name="Sun H."/>
            <person name="Tunlid A."/>
            <person name="Henrissat B."/>
            <person name="Grigoriev I.V."/>
            <person name="Hibbett D.S."/>
            <person name="Martin F."/>
        </authorList>
    </citation>
    <scope>NUCLEOTIDE SEQUENCE [LARGE SCALE GENOMIC DNA]</scope>
    <source>
        <strain evidence="10">MUT 4182</strain>
    </source>
</reference>
<evidence type="ECO:0000259" key="8">
    <source>
        <dbReference type="Pfam" id="PF17403"/>
    </source>
</evidence>
<name>A0A0C3Q3Q5_9AGAM</name>
<keyword evidence="4 5" id="KW-0539">Nucleus</keyword>
<dbReference type="GO" id="GO:0003723">
    <property type="term" value="F:RNA binding"/>
    <property type="evidence" value="ECO:0007669"/>
    <property type="project" value="UniProtKB-KW"/>
</dbReference>
<dbReference type="InterPro" id="IPR005554">
    <property type="entry name" value="NOL6/Upt22"/>
</dbReference>
<dbReference type="GO" id="GO:0032545">
    <property type="term" value="C:CURI complex"/>
    <property type="evidence" value="ECO:0007669"/>
    <property type="project" value="TreeGrafter"/>
</dbReference>
<gene>
    <name evidence="9" type="ORF">M407DRAFT_32584</name>
</gene>
<evidence type="ECO:0000256" key="5">
    <source>
        <dbReference type="RuleBase" id="RU364032"/>
    </source>
</evidence>
<proteinExistence type="inferred from homology"/>
<evidence type="ECO:0000259" key="7">
    <source>
        <dbReference type="Pfam" id="PF03813"/>
    </source>
</evidence>
<keyword evidence="5" id="KW-0687">Ribonucleoprotein</keyword>
<keyword evidence="10" id="KW-1185">Reference proteome</keyword>
<evidence type="ECO:0000313" key="9">
    <source>
        <dbReference type="EMBL" id="KIO17746.1"/>
    </source>
</evidence>
<organism evidence="9 10">
    <name type="scientific">Tulasnella calospora MUT 4182</name>
    <dbReference type="NCBI Taxonomy" id="1051891"/>
    <lineage>
        <taxon>Eukaryota</taxon>
        <taxon>Fungi</taxon>
        <taxon>Dikarya</taxon>
        <taxon>Basidiomycota</taxon>
        <taxon>Agaricomycotina</taxon>
        <taxon>Agaricomycetes</taxon>
        <taxon>Cantharellales</taxon>
        <taxon>Tulasnellaceae</taxon>
        <taxon>Tulasnella</taxon>
    </lineage>
</organism>
<feature type="non-terminal residue" evidence="9">
    <location>
        <position position="513"/>
    </location>
</feature>
<evidence type="ECO:0000256" key="2">
    <source>
        <dbReference type="ARBA" id="ARBA00006674"/>
    </source>
</evidence>
<keyword evidence="5" id="KW-0698">rRNA processing</keyword>
<dbReference type="Pfam" id="PF03813">
    <property type="entry name" value="Nrap"/>
    <property type="match status" value="1"/>
</dbReference>
<dbReference type="Gene3D" id="1.10.1410.10">
    <property type="match status" value="2"/>
</dbReference>
<dbReference type="OrthoDB" id="10251401at2759"/>
<protein>
    <recommendedName>
        <fullName evidence="5">U3 small nucleolar RNA-associated protein 22</fullName>
    </recommendedName>
</protein>
<feature type="domain" description="Nrap protein" evidence="7">
    <location>
        <begin position="224"/>
        <end position="364"/>
    </location>
</feature>
<accession>A0A0C3Q3Q5</accession>
<feature type="region of interest" description="Disordered" evidence="6">
    <location>
        <begin position="1"/>
        <end position="102"/>
    </location>
</feature>
<dbReference type="HOGENOM" id="CLU_531656_0_0_1"/>
<keyword evidence="3 5" id="KW-0694">RNA-binding</keyword>
<dbReference type="GO" id="GO:0006409">
    <property type="term" value="P:tRNA export from nucleus"/>
    <property type="evidence" value="ECO:0007669"/>
    <property type="project" value="TreeGrafter"/>
</dbReference>
<evidence type="ECO:0000256" key="6">
    <source>
        <dbReference type="SAM" id="MobiDB-lite"/>
    </source>
</evidence>
<dbReference type="PANTHER" id="PTHR17972:SF0">
    <property type="entry name" value="NUCLEOLAR PROTEIN 6"/>
    <property type="match status" value="1"/>
</dbReference>
<reference evidence="9 10" key="1">
    <citation type="submission" date="2014-04" db="EMBL/GenBank/DDBJ databases">
        <authorList>
            <consortium name="DOE Joint Genome Institute"/>
            <person name="Kuo A."/>
            <person name="Girlanda M."/>
            <person name="Perotto S."/>
            <person name="Kohler A."/>
            <person name="Nagy L.G."/>
            <person name="Floudas D."/>
            <person name="Copeland A."/>
            <person name="Barry K.W."/>
            <person name="Cichocki N."/>
            <person name="Veneault-Fourrey C."/>
            <person name="LaButti K."/>
            <person name="Lindquist E.A."/>
            <person name="Lipzen A."/>
            <person name="Lundell T."/>
            <person name="Morin E."/>
            <person name="Murat C."/>
            <person name="Sun H."/>
            <person name="Tunlid A."/>
            <person name="Henrissat B."/>
            <person name="Grigoriev I.V."/>
            <person name="Hibbett D.S."/>
            <person name="Martin F."/>
            <person name="Nordberg H.P."/>
            <person name="Cantor M.N."/>
            <person name="Hua S.X."/>
        </authorList>
    </citation>
    <scope>NUCLEOTIDE SEQUENCE [LARGE SCALE GENOMIC DNA]</scope>
    <source>
        <strain evidence="9 10">MUT 4182</strain>
    </source>
</reference>
<dbReference type="InterPro" id="IPR035082">
    <property type="entry name" value="Nrap_D1"/>
</dbReference>
<feature type="compositionally biased region" description="Polar residues" evidence="6">
    <location>
        <begin position="91"/>
        <end position="102"/>
    </location>
</feature>
<dbReference type="Proteomes" id="UP000054248">
    <property type="component" value="Unassembled WGS sequence"/>
</dbReference>
<evidence type="ECO:0000256" key="3">
    <source>
        <dbReference type="ARBA" id="ARBA00022884"/>
    </source>
</evidence>
<dbReference type="GO" id="GO:0032040">
    <property type="term" value="C:small-subunit processome"/>
    <property type="evidence" value="ECO:0007669"/>
    <property type="project" value="TreeGrafter"/>
</dbReference>
<evidence type="ECO:0000256" key="4">
    <source>
        <dbReference type="ARBA" id="ARBA00023242"/>
    </source>
</evidence>
<dbReference type="STRING" id="1051891.A0A0C3Q3Q5"/>
<dbReference type="GO" id="GO:0006364">
    <property type="term" value="P:rRNA processing"/>
    <property type="evidence" value="ECO:0007669"/>
    <property type="project" value="UniProtKB-KW"/>
</dbReference>
<dbReference type="EMBL" id="KN823347">
    <property type="protein sequence ID" value="KIO17746.1"/>
    <property type="molecule type" value="Genomic_DNA"/>
</dbReference>
<dbReference type="GO" id="GO:0034456">
    <property type="term" value="C:UTP-C complex"/>
    <property type="evidence" value="ECO:0007669"/>
    <property type="project" value="TreeGrafter"/>
</dbReference>
<dbReference type="AlphaFoldDB" id="A0A0C3Q3Q5"/>
<sequence>MSLKRKHNGSLATLTQPLKKSKVVQYHESDQEISDDGMDTANIAGGRFDESATSEESGDDGSDAEDSDEDQVDGDAGEANHSKGHGGRTHPSPSKTTAFRAPTTQEIRMMKEASDLFRSNSFKLQLDALLPTVTPKQSHLPPLEKCLFELHSILTKLPPISPNLPLAAAAPLKTQGVSVPWPTPVPTAEAKFKVGFEKPADIKVTGSWANKLSVMAKDGEGFNVDLAVTMPPNLFNEKDYLNARFFHKRAYYLAVVAAAIAQSQTLSLSVSYDCPQGDLRRSYLVLTPNPNGSATDFTKSKASIRIHLALDPSTSPISLSRLSPSHSNLRVTSSETNHPTPTYNNALLQAYTPSAHLLSTHSFKTQIDAFPQAFSLLRVWANQRGYSAKGKRVVHGFEIVGGEWWGFLIGYLVFGDNGKNRGNKKPLGRGLSSYQLFRGALDFLAHHDFESQPVFMKTAGELQFPSAEYPSHHSSTFIDPTTMYNFFSGVPLESLKMLQRDAQITLNALNQDE</sequence>
<dbReference type="Pfam" id="PF17403">
    <property type="entry name" value="Nrap_D2"/>
    <property type="match status" value="1"/>
</dbReference>
<dbReference type="InterPro" id="IPR035367">
    <property type="entry name" value="Nrap_D2"/>
</dbReference>
<keyword evidence="5" id="KW-0690">Ribosome biogenesis</keyword>
<feature type="compositionally biased region" description="Acidic residues" evidence="6">
    <location>
        <begin position="52"/>
        <end position="76"/>
    </location>
</feature>
<evidence type="ECO:0000256" key="1">
    <source>
        <dbReference type="ARBA" id="ARBA00004604"/>
    </source>
</evidence>
<comment type="subcellular location">
    <subcellularLocation>
        <location evidence="1 5">Nucleus</location>
        <location evidence="1 5">Nucleolus</location>
    </subcellularLocation>
</comment>
<comment type="similarity">
    <text evidence="2 5">Belongs to the NRAP family.</text>
</comment>
<dbReference type="PANTHER" id="PTHR17972">
    <property type="entry name" value="NUCLEOLAR RNA-ASSOCIATED PROTEIN"/>
    <property type="match status" value="1"/>
</dbReference>